<dbReference type="InterPro" id="IPR036249">
    <property type="entry name" value="Thioredoxin-like_sf"/>
</dbReference>
<dbReference type="InterPro" id="IPR024253">
    <property type="entry name" value="Phosducin_thioredoxin-like_dom"/>
</dbReference>
<dbReference type="GO" id="GO:0005737">
    <property type="term" value="C:cytoplasm"/>
    <property type="evidence" value="ECO:0007669"/>
    <property type="project" value="TreeGrafter"/>
</dbReference>
<accession>A0A6G3MHH1</accession>
<proteinExistence type="inferred from homology"/>
<evidence type="ECO:0000256" key="1">
    <source>
        <dbReference type="ARBA" id="ARBA00009686"/>
    </source>
</evidence>
<dbReference type="AlphaFoldDB" id="A0A6G3MHH1"/>
<sequence>MTDKRIETEWELALKKFGIIENKTVAKEKEIETNFYKFDKNEKVNDVFDDDEQLESIRRQRINQIKAFHEKAKFGYVYEITAADYTTEINEAGKDIWVILHLYQENVQKCLSINASMNTLAAQYPMIKFVRSVATKCIQNYPDSSVPTIFIYRNNNLICQYIGQQYFGTPNKVFTDNDLFKILQAHKMVEIYEDCSEDEETAEQKRLRIKHNKIFTGVKY</sequence>
<dbReference type="EMBL" id="GHBP01003829">
    <property type="protein sequence ID" value="NDJ93498.1"/>
    <property type="molecule type" value="Transcribed_RNA"/>
</dbReference>
<evidence type="ECO:0000259" key="2">
    <source>
        <dbReference type="Pfam" id="PF02114"/>
    </source>
</evidence>
<organism evidence="3">
    <name type="scientific">Henneguya salminicola</name>
    <name type="common">Myxosporean</name>
    <dbReference type="NCBI Taxonomy" id="69463"/>
    <lineage>
        <taxon>Eukaryota</taxon>
        <taxon>Metazoa</taxon>
        <taxon>Cnidaria</taxon>
        <taxon>Myxozoa</taxon>
        <taxon>Myxosporea</taxon>
        <taxon>Bivalvulida</taxon>
        <taxon>Platysporina</taxon>
        <taxon>Myxobolidae</taxon>
        <taxon>Henneguya</taxon>
    </lineage>
</organism>
<name>A0A6G3MHH1_HENSL</name>
<dbReference type="Pfam" id="PF02114">
    <property type="entry name" value="Phosducin"/>
    <property type="match status" value="1"/>
</dbReference>
<dbReference type="GO" id="GO:0006457">
    <property type="term" value="P:protein folding"/>
    <property type="evidence" value="ECO:0007669"/>
    <property type="project" value="TreeGrafter"/>
</dbReference>
<reference evidence="3" key="1">
    <citation type="submission" date="2018-11" db="EMBL/GenBank/DDBJ databases">
        <title>Henneguya salminicola genome and transcriptome.</title>
        <authorList>
            <person name="Yahalomi D."/>
            <person name="Atkinson S.D."/>
            <person name="Neuhof M."/>
            <person name="Chang E.S."/>
            <person name="Philippe H."/>
            <person name="Cartwright P."/>
            <person name="Bartholomew J.L."/>
            <person name="Huchon D."/>
        </authorList>
    </citation>
    <scope>NUCLEOTIDE SEQUENCE</scope>
    <source>
        <strain evidence="3">Hz1</strain>
        <tissue evidence="3">Whole</tissue>
    </source>
</reference>
<comment type="similarity">
    <text evidence="1">Belongs to the phosducin family.</text>
</comment>
<dbReference type="PANTHER" id="PTHR45809:SF3">
    <property type="entry name" value="VIRAL IAP-ASSOCIATED FACTOR HOMOLOG"/>
    <property type="match status" value="1"/>
</dbReference>
<protein>
    <submittedName>
        <fullName evidence="3">Viral IAP-associated factor homolog (Trinotate prediction)</fullName>
    </submittedName>
</protein>
<dbReference type="SUPFAM" id="SSF52833">
    <property type="entry name" value="Thioredoxin-like"/>
    <property type="match status" value="1"/>
</dbReference>
<evidence type="ECO:0000313" key="3">
    <source>
        <dbReference type="EMBL" id="NDJ93498.1"/>
    </source>
</evidence>
<feature type="domain" description="Phosducin" evidence="2">
    <location>
        <begin position="41"/>
        <end position="163"/>
    </location>
</feature>
<dbReference type="Gene3D" id="3.40.30.10">
    <property type="entry name" value="Glutaredoxin"/>
    <property type="match status" value="1"/>
</dbReference>
<dbReference type="PANTHER" id="PTHR45809">
    <property type="entry name" value="VIRAL IAP-ASSOCIATED FACTOR HOMOLOG"/>
    <property type="match status" value="1"/>
</dbReference>
<dbReference type="InterPro" id="IPR051498">
    <property type="entry name" value="Phosducin-like_chap/apop_reg"/>
</dbReference>